<feature type="compositionally biased region" description="Basic and acidic residues" evidence="1">
    <location>
        <begin position="1"/>
        <end position="16"/>
    </location>
</feature>
<evidence type="ECO:0000313" key="3">
    <source>
        <dbReference type="Proteomes" id="UP000325787"/>
    </source>
</evidence>
<keyword evidence="3" id="KW-1185">Reference proteome</keyword>
<dbReference type="AlphaFoldDB" id="A0A5Q0H202"/>
<evidence type="ECO:0000256" key="1">
    <source>
        <dbReference type="SAM" id="MobiDB-lite"/>
    </source>
</evidence>
<sequence length="65" mass="7173">MRLHDGREDLLRRDDPSPDGVDALCERVVTAAALLVLALALALARWDETTAGRIWFLVVTGTVDR</sequence>
<organism evidence="2 3">
    <name type="scientific">Saccharothrix syringae</name>
    <name type="common">Nocardiopsis syringae</name>
    <dbReference type="NCBI Taxonomy" id="103733"/>
    <lineage>
        <taxon>Bacteria</taxon>
        <taxon>Bacillati</taxon>
        <taxon>Actinomycetota</taxon>
        <taxon>Actinomycetes</taxon>
        <taxon>Pseudonocardiales</taxon>
        <taxon>Pseudonocardiaceae</taxon>
        <taxon>Saccharothrix</taxon>
    </lineage>
</organism>
<proteinExistence type="predicted"/>
<dbReference type="EMBL" id="CP034550">
    <property type="protein sequence ID" value="QFZ20277.1"/>
    <property type="molecule type" value="Genomic_DNA"/>
</dbReference>
<evidence type="ECO:0000313" key="2">
    <source>
        <dbReference type="EMBL" id="QFZ20277.1"/>
    </source>
</evidence>
<dbReference type="Proteomes" id="UP000325787">
    <property type="component" value="Chromosome"/>
</dbReference>
<dbReference type="KEGG" id="ssyi:EKG83_25215"/>
<reference evidence="3" key="1">
    <citation type="journal article" date="2021" name="Curr. Microbiol.">
        <title>Complete genome of nocamycin-producing strain Saccharothrix syringae NRRL B-16468 reveals the biosynthetic potential for secondary metabolites.</title>
        <authorList>
            <person name="Mo X."/>
            <person name="Yang S."/>
        </authorList>
    </citation>
    <scope>NUCLEOTIDE SEQUENCE [LARGE SCALE GENOMIC DNA]</scope>
    <source>
        <strain evidence="3">ATCC 51364 / DSM 43886 / JCM 6844 / KCTC 9398 / NBRC 14523 / NRRL B-16468 / INA 2240</strain>
    </source>
</reference>
<feature type="region of interest" description="Disordered" evidence="1">
    <location>
        <begin position="1"/>
        <end position="20"/>
    </location>
</feature>
<name>A0A5Q0H202_SACSY</name>
<accession>A0A5Q0H202</accession>
<gene>
    <name evidence="2" type="ORF">EKG83_25215</name>
</gene>
<protein>
    <submittedName>
        <fullName evidence="2">Uncharacterized protein</fullName>
    </submittedName>
</protein>
<dbReference type="RefSeq" id="WP_033434266.1">
    <property type="nucleotide sequence ID" value="NZ_CP034550.1"/>
</dbReference>